<dbReference type="PROSITE" id="PS50977">
    <property type="entry name" value="HTH_TETR_2"/>
    <property type="match status" value="1"/>
</dbReference>
<evidence type="ECO:0000256" key="1">
    <source>
        <dbReference type="ARBA" id="ARBA00023015"/>
    </source>
</evidence>
<protein>
    <submittedName>
        <fullName evidence="6">TetR/AcrR family transcriptional regulator</fullName>
    </submittedName>
</protein>
<keyword evidence="1" id="KW-0805">Transcription regulation</keyword>
<organism evidence="6 7">
    <name type="scientific">Plantactinospora sonchi</name>
    <dbReference type="NCBI Taxonomy" id="1544735"/>
    <lineage>
        <taxon>Bacteria</taxon>
        <taxon>Bacillati</taxon>
        <taxon>Actinomycetota</taxon>
        <taxon>Actinomycetes</taxon>
        <taxon>Micromonosporales</taxon>
        <taxon>Micromonosporaceae</taxon>
        <taxon>Plantactinospora</taxon>
    </lineage>
</organism>
<evidence type="ECO:0000256" key="3">
    <source>
        <dbReference type="ARBA" id="ARBA00023163"/>
    </source>
</evidence>
<keyword evidence="2 4" id="KW-0238">DNA-binding</keyword>
<proteinExistence type="predicted"/>
<dbReference type="PRINTS" id="PR00455">
    <property type="entry name" value="HTHTETR"/>
</dbReference>
<dbReference type="PANTHER" id="PTHR30055">
    <property type="entry name" value="HTH-TYPE TRANSCRIPTIONAL REGULATOR RUTR"/>
    <property type="match status" value="1"/>
</dbReference>
<dbReference type="SUPFAM" id="SSF48498">
    <property type="entry name" value="Tetracyclin repressor-like, C-terminal domain"/>
    <property type="match status" value="1"/>
</dbReference>
<dbReference type="PANTHER" id="PTHR30055:SF238">
    <property type="entry name" value="MYCOFACTOCIN BIOSYNTHESIS TRANSCRIPTIONAL REGULATOR MFTR-RELATED"/>
    <property type="match status" value="1"/>
</dbReference>
<dbReference type="InterPro" id="IPR050109">
    <property type="entry name" value="HTH-type_TetR-like_transc_reg"/>
</dbReference>
<sequence>MGRGETTRERILAAAGAVIQERGLAHTTTKEIARVAGYSEATLYKHFSGKEDLVLAVMWIALRPFVDMLIRLPEQAGAGCLRAQLVDLVHQMLRNFQEAGPLAMGLFAEPALLERQRTAFERAGGGPHRAPEQFAAYLRAEQRLGRLSPDSDPVAVANLFVGACFHRAFLLTFMTPAGIGHDPDRFAEGLADAVVRGFTPPRGDGHGS</sequence>
<keyword evidence="3" id="KW-0804">Transcription</keyword>
<evidence type="ECO:0000313" key="6">
    <source>
        <dbReference type="EMBL" id="MEE6257562.1"/>
    </source>
</evidence>
<evidence type="ECO:0000313" key="7">
    <source>
        <dbReference type="Proteomes" id="UP001332243"/>
    </source>
</evidence>
<comment type="caution">
    <text evidence="6">The sequence shown here is derived from an EMBL/GenBank/DDBJ whole genome shotgun (WGS) entry which is preliminary data.</text>
</comment>
<evidence type="ECO:0000259" key="5">
    <source>
        <dbReference type="PROSITE" id="PS50977"/>
    </source>
</evidence>
<dbReference type="InterPro" id="IPR001647">
    <property type="entry name" value="HTH_TetR"/>
</dbReference>
<dbReference type="InterPro" id="IPR036271">
    <property type="entry name" value="Tet_transcr_reg_TetR-rel_C_sf"/>
</dbReference>
<reference evidence="6 7" key="1">
    <citation type="submission" date="2024-01" db="EMBL/GenBank/DDBJ databases">
        <title>Genome insights into Plantactinospora sonchi sp. nov.</title>
        <authorList>
            <person name="Wang L."/>
        </authorList>
    </citation>
    <scope>NUCLEOTIDE SEQUENCE [LARGE SCALE GENOMIC DNA]</scope>
    <source>
        <strain evidence="6 7">NEAU-QY2</strain>
    </source>
</reference>
<dbReference type="Gene3D" id="1.10.10.60">
    <property type="entry name" value="Homeodomain-like"/>
    <property type="match status" value="1"/>
</dbReference>
<dbReference type="EMBL" id="JAZGQK010000003">
    <property type="protein sequence ID" value="MEE6257562.1"/>
    <property type="molecule type" value="Genomic_DNA"/>
</dbReference>
<feature type="DNA-binding region" description="H-T-H motif" evidence="4">
    <location>
        <begin position="28"/>
        <end position="47"/>
    </location>
</feature>
<keyword evidence="7" id="KW-1185">Reference proteome</keyword>
<gene>
    <name evidence="6" type="ORF">V1633_03540</name>
</gene>
<dbReference type="Proteomes" id="UP001332243">
    <property type="component" value="Unassembled WGS sequence"/>
</dbReference>
<dbReference type="SUPFAM" id="SSF46689">
    <property type="entry name" value="Homeodomain-like"/>
    <property type="match status" value="1"/>
</dbReference>
<dbReference type="RefSeq" id="WP_331212686.1">
    <property type="nucleotide sequence ID" value="NZ_JAZGQK010000003.1"/>
</dbReference>
<accession>A0ABU7RM46</accession>
<name>A0ABU7RM46_9ACTN</name>
<dbReference type="Gene3D" id="1.10.357.10">
    <property type="entry name" value="Tetracycline Repressor, domain 2"/>
    <property type="match status" value="1"/>
</dbReference>
<evidence type="ECO:0000256" key="2">
    <source>
        <dbReference type="ARBA" id="ARBA00023125"/>
    </source>
</evidence>
<feature type="domain" description="HTH tetR-type" evidence="5">
    <location>
        <begin position="5"/>
        <end position="65"/>
    </location>
</feature>
<evidence type="ECO:0000256" key="4">
    <source>
        <dbReference type="PROSITE-ProRule" id="PRU00335"/>
    </source>
</evidence>
<dbReference type="Pfam" id="PF00440">
    <property type="entry name" value="TetR_N"/>
    <property type="match status" value="1"/>
</dbReference>
<dbReference type="InterPro" id="IPR009057">
    <property type="entry name" value="Homeodomain-like_sf"/>
</dbReference>